<evidence type="ECO:0000313" key="1">
    <source>
        <dbReference type="EMBL" id="RLN99915.1"/>
    </source>
</evidence>
<accession>A0A9X8DM73</accession>
<name>A0A9X8DM73_APHAT</name>
<proteinExistence type="predicted"/>
<reference evidence="1 2" key="1">
    <citation type="journal article" date="2018" name="J. Invertebr. Pathol.">
        <title>New genotyping method for the causative agent of crayfish plague (Aphanomyces astaci) based on whole genome data.</title>
        <authorList>
            <person name="Minardi D."/>
            <person name="Studholme D.J."/>
            <person name="van der Giezen M."/>
            <person name="Pretto T."/>
            <person name="Oidtmann B."/>
        </authorList>
    </citation>
    <scope>NUCLEOTIDE SEQUENCE [LARGE SCALE GENOMIC DNA]</scope>
    <source>
        <strain evidence="1 2">KB13</strain>
    </source>
</reference>
<dbReference type="EMBL" id="QUTI01044819">
    <property type="protein sequence ID" value="RLN99915.1"/>
    <property type="molecule type" value="Genomic_DNA"/>
</dbReference>
<sequence length="154" mass="16558">MRPEIATVMRLGQHLGNQVQAGVHDEQSALLDDVQNAHGEQLDEMRRVTSTHWHAVLATAVAAVAGPTTAPTVASVQAVYGFHEVTNASSFNASTKVQMRKFMDQYEAYAREVNIVKAQRTGGAQIQRAPLSACTIRYRSSASYSGGSGRPATS</sequence>
<organism evidence="1 2">
    <name type="scientific">Aphanomyces astaci</name>
    <name type="common">Crayfish plague agent</name>
    <dbReference type="NCBI Taxonomy" id="112090"/>
    <lineage>
        <taxon>Eukaryota</taxon>
        <taxon>Sar</taxon>
        <taxon>Stramenopiles</taxon>
        <taxon>Oomycota</taxon>
        <taxon>Saprolegniomycetes</taxon>
        <taxon>Saprolegniales</taxon>
        <taxon>Verrucalvaceae</taxon>
        <taxon>Aphanomyces</taxon>
    </lineage>
</organism>
<gene>
    <name evidence="1" type="ORF">DYB28_009542</name>
</gene>
<dbReference type="AlphaFoldDB" id="A0A9X8DM73"/>
<protein>
    <submittedName>
        <fullName evidence="1">Uncharacterized protein</fullName>
    </submittedName>
</protein>
<comment type="caution">
    <text evidence="1">The sequence shown here is derived from an EMBL/GenBank/DDBJ whole genome shotgun (WGS) entry which is preliminary data.</text>
</comment>
<evidence type="ECO:0000313" key="2">
    <source>
        <dbReference type="Proteomes" id="UP000275652"/>
    </source>
</evidence>
<dbReference type="Proteomes" id="UP000275652">
    <property type="component" value="Unassembled WGS sequence"/>
</dbReference>